<evidence type="ECO:0000256" key="1">
    <source>
        <dbReference type="SAM" id="Coils"/>
    </source>
</evidence>
<dbReference type="AlphaFoldDB" id="A0A174CRJ0"/>
<evidence type="ECO:0000313" key="13">
    <source>
        <dbReference type="Proteomes" id="UP000252378"/>
    </source>
</evidence>
<dbReference type="Proteomes" id="UP000221015">
    <property type="component" value="Unassembled WGS sequence"/>
</dbReference>
<dbReference type="EMBL" id="NMTS02000063">
    <property type="protein sequence ID" value="PLK28920.1"/>
    <property type="molecule type" value="Genomic_DNA"/>
</dbReference>
<reference evidence="4" key="2">
    <citation type="submission" date="2017-07" db="EMBL/GenBank/DDBJ databases">
        <authorList>
            <person name="Sun Z.S."/>
            <person name="Albrecht U."/>
            <person name="Echele G."/>
            <person name="Lee C.C."/>
        </authorList>
    </citation>
    <scope>NUCLEOTIDE SEQUENCE</scope>
    <source>
        <strain evidence="6">CNCM I 4542</strain>
        <strain evidence="4">CNCM I 4573</strain>
        <strain evidence="5">CNCM I 4575</strain>
    </source>
</reference>
<dbReference type="EMBL" id="PXUP01000007">
    <property type="protein sequence ID" value="RCH46861.1"/>
    <property type="molecule type" value="Genomic_DNA"/>
</dbReference>
<evidence type="ECO:0000313" key="7">
    <source>
        <dbReference type="EMBL" id="RAW62738.1"/>
    </source>
</evidence>
<evidence type="ECO:0000313" key="3">
    <source>
        <dbReference type="EMBL" id="MSC52839.1"/>
    </source>
</evidence>
<evidence type="ECO:0000313" key="2">
    <source>
        <dbReference type="EMBL" id="MSC52783.1"/>
    </source>
</evidence>
<protein>
    <submittedName>
        <fullName evidence="8">DUF4315 domain-containing protein</fullName>
    </submittedName>
    <submittedName>
        <fullName evidence="2">DUF4315 family protein</fullName>
    </submittedName>
</protein>
<dbReference type="Proteomes" id="UP000252378">
    <property type="component" value="Unassembled WGS sequence"/>
</dbReference>
<dbReference type="OrthoDB" id="1860409at2"/>
<dbReference type="Proteomes" id="UP000462091">
    <property type="component" value="Unassembled WGS sequence"/>
</dbReference>
<dbReference type="Pfam" id="PF14193">
    <property type="entry name" value="DUF4315"/>
    <property type="match status" value="1"/>
</dbReference>
<name>A0A174CRJ0_9FIRM</name>
<evidence type="ECO:0000313" key="8">
    <source>
        <dbReference type="EMBL" id="RCH46861.1"/>
    </source>
</evidence>
<evidence type="ECO:0000313" key="5">
    <source>
        <dbReference type="EMBL" id="PDX81057.1"/>
    </source>
</evidence>
<dbReference type="EMBL" id="WKQM01000039">
    <property type="protein sequence ID" value="MSC52839.1"/>
    <property type="molecule type" value="Genomic_DNA"/>
</dbReference>
<evidence type="ECO:0000313" key="14">
    <source>
        <dbReference type="Proteomes" id="UP000462091"/>
    </source>
</evidence>
<evidence type="ECO:0000313" key="6">
    <source>
        <dbReference type="EMBL" id="PLK28920.1"/>
    </source>
</evidence>
<dbReference type="InterPro" id="IPR025464">
    <property type="entry name" value="DUF4315"/>
</dbReference>
<dbReference type="Proteomes" id="UP000250550">
    <property type="component" value="Unassembled WGS sequence"/>
</dbReference>
<reference evidence="2 14" key="4">
    <citation type="journal article" date="2019" name="Nat. Med.">
        <title>A library of human gut bacterial isolates paired with longitudinal multiomics data enables mechanistic microbiome research.</title>
        <authorList>
            <person name="Poyet M."/>
            <person name="Groussin M."/>
            <person name="Gibbons S.M."/>
            <person name="Avila-Pacheco J."/>
            <person name="Jiang X."/>
            <person name="Kearney S.M."/>
            <person name="Perrotta A.R."/>
            <person name="Berdy B."/>
            <person name="Zhao S."/>
            <person name="Lieberman T.D."/>
            <person name="Swanson P.K."/>
            <person name="Smith M."/>
            <person name="Roesemann S."/>
            <person name="Alexander J.E."/>
            <person name="Rich S.A."/>
            <person name="Livny J."/>
            <person name="Vlamakis H."/>
            <person name="Clish C."/>
            <person name="Bullock K."/>
            <person name="Deik A."/>
            <person name="Scott J."/>
            <person name="Pierce K.A."/>
            <person name="Xavier R.J."/>
            <person name="Alm E.J."/>
        </authorList>
    </citation>
    <scope>NUCLEOTIDE SEQUENCE [LARGE SCALE GENOMIC DNA]</scope>
    <source>
        <strain evidence="2 14">BIOML-B1</strain>
    </source>
</reference>
<proteinExistence type="predicted"/>
<dbReference type="EMBL" id="NMTW01000042">
    <property type="protein sequence ID" value="PDX75089.1"/>
    <property type="molecule type" value="Genomic_DNA"/>
</dbReference>
<accession>A0A174CRJ0</accession>
<evidence type="ECO:0000313" key="10">
    <source>
        <dbReference type="Proteomes" id="UP000220157"/>
    </source>
</evidence>
<evidence type="ECO:0000313" key="9">
    <source>
        <dbReference type="Proteomes" id="UP000220005"/>
    </source>
</evidence>
<evidence type="ECO:0000313" key="4">
    <source>
        <dbReference type="EMBL" id="PDX75089.1"/>
    </source>
</evidence>
<sequence length="88" mass="9925">MSEKSDKLRAMLEKEKERRIKLNNRIEILERRIQEEDSAEVNEMVRTAKVTPEQLAALLRQSATATPNPAALSAVGATFEKEVDADED</sequence>
<reference evidence="9 10" key="1">
    <citation type="journal article" date="2017" name="Front. Microbiol.">
        <title>New Insights into the Diversity of the Genus Faecalibacterium.</title>
        <authorList>
            <person name="Benevides L."/>
            <person name="Burman S."/>
            <person name="Martin R."/>
            <person name="Robert V."/>
            <person name="Thomas M."/>
            <person name="Miquel S."/>
            <person name="Chain F."/>
            <person name="Sokol H."/>
            <person name="Bermudez-Humaran L.G."/>
            <person name="Morrison M."/>
            <person name="Langella P."/>
            <person name="Azevedo V.A."/>
            <person name="Chatel J.M."/>
            <person name="Soares S."/>
        </authorList>
    </citation>
    <scope>NUCLEOTIDE SEQUENCE [LARGE SCALE GENOMIC DNA]</scope>
    <source>
        <strain evidence="6 11">CNCM I 4542</strain>
        <strain evidence="4 10">CNCM I 4573</strain>
        <strain evidence="5 9">CNCM I 4575</strain>
    </source>
</reference>
<dbReference type="EMBL" id="PRLF01000036">
    <property type="protein sequence ID" value="RAW62738.1"/>
    <property type="molecule type" value="Genomic_DNA"/>
</dbReference>
<keyword evidence="1" id="KW-0175">Coiled coil</keyword>
<dbReference type="Proteomes" id="UP000220005">
    <property type="component" value="Unassembled WGS sequence"/>
</dbReference>
<evidence type="ECO:0000313" key="11">
    <source>
        <dbReference type="Proteomes" id="UP000221015"/>
    </source>
</evidence>
<feature type="coiled-coil region" evidence="1">
    <location>
        <begin position="5"/>
        <end position="39"/>
    </location>
</feature>
<dbReference type="RefSeq" id="WP_055191823.1">
    <property type="nucleotide sequence ID" value="NZ_CP186692.1"/>
</dbReference>
<dbReference type="EMBL" id="WKQM01000036">
    <property type="protein sequence ID" value="MSC52783.1"/>
    <property type="molecule type" value="Genomic_DNA"/>
</dbReference>
<reference evidence="8 13" key="3">
    <citation type="submission" date="2018-03" db="EMBL/GenBank/DDBJ databases">
        <title>Complete genome sequencing of Faecalibacterium prausnitzii strains isolated from the human gut.</title>
        <authorList>
            <person name="Fitzgerald B.C."/>
            <person name="Shkoporov A.N."/>
            <person name="Ross P.R."/>
            <person name="Hill C."/>
        </authorList>
    </citation>
    <scope>NUCLEOTIDE SEQUENCE [LARGE SCALE GENOMIC DNA]</scope>
    <source>
        <strain evidence="7 12">APC924/119</strain>
        <strain evidence="8 13">ATCC 27768</strain>
    </source>
</reference>
<dbReference type="Proteomes" id="UP000220157">
    <property type="component" value="Unassembled WGS sequence"/>
</dbReference>
<organism evidence="8 13">
    <name type="scientific">Faecalibacterium prausnitzii</name>
    <dbReference type="NCBI Taxonomy" id="853"/>
    <lineage>
        <taxon>Bacteria</taxon>
        <taxon>Bacillati</taxon>
        <taxon>Bacillota</taxon>
        <taxon>Clostridia</taxon>
        <taxon>Eubacteriales</taxon>
        <taxon>Oscillospiraceae</taxon>
        <taxon>Faecalibacterium</taxon>
    </lineage>
</organism>
<gene>
    <name evidence="7" type="ORF">C4N21_14215</name>
    <name evidence="8" type="ORF">C7J97_06505</name>
    <name evidence="6" type="ORF">CGS50_010370</name>
    <name evidence="4" type="ORF">CGS56_10595</name>
    <name evidence="5" type="ORF">CGS58_09015</name>
    <name evidence="2" type="ORF">GKE10_12935</name>
    <name evidence="3" type="ORF">GKE10_13235</name>
</gene>
<dbReference type="EMBL" id="NMTY01000019">
    <property type="protein sequence ID" value="PDX81057.1"/>
    <property type="molecule type" value="Genomic_DNA"/>
</dbReference>
<evidence type="ECO:0000313" key="12">
    <source>
        <dbReference type="Proteomes" id="UP000250550"/>
    </source>
</evidence>
<comment type="caution">
    <text evidence="8">The sequence shown here is derived from an EMBL/GenBank/DDBJ whole genome shotgun (WGS) entry which is preliminary data.</text>
</comment>